<proteinExistence type="predicted"/>
<evidence type="ECO:0000313" key="1">
    <source>
        <dbReference type="EMBL" id="KKL73203.1"/>
    </source>
</evidence>
<accession>A0A0F9EGH6</accession>
<gene>
    <name evidence="1" type="ORF">LCGC14_2077260</name>
</gene>
<dbReference type="AlphaFoldDB" id="A0A0F9EGH6"/>
<sequence>MFWRWAKPIVKPKCYYRKPTKKKSKMNKYVNLNFLFYCALALCLTASAGAAKEAGPLADFQPDPAVQTIKQGDISVEVDKNGHLLVNTAKQSCLVGASYSYPGAKIGWNKLSNVPSGSEANWSVQIEKVSPRSLQIKAGGKFYNIRRTVSIKDGKITFEDRLTNLDGEPVGVNVWNTLTYRNAFLDKVNLGRKGYGANPSFFLAGEHGNTGVRLEDNVSRMRYDVVLGVPANQAHFKVSDLALDVGKSMTYRWSIYPLAETDDHFAFINRLRRELKTNFTIEGPFAFLKIGANPDTGLDTAFWIPWEDPEQLKSYLQHRPLKIVVVLPFMDYDPGALGHVWPRDVYKKEMQKVYRAFKAADPNIKVLAGIECDWVAIYPEKIKNGHLLPAAKVGDPSGHVALTTEQTRVIDESDWPGKDSLKRAPDGTGRIEIYIRGGKPQASLGVYPAVGNYQYEFLMDQVKFALDEVGFDGFYIDQFAMVRSGIRTYDKWDGFSGELDQETGRIKRKYFDTNLAGISARVNLCKYALDRGKIVVANTYATSAQEQPLPIYRFSEDWTAFDPMLTPDGEKPPLVGYLLQGTLSSPIALGVRDHNKPDWARRTMKGVVGYLRHGLLYYHYHVHHIPITGPGSGENGPINHMFPITPVGVHEGWVEGKERTITCISGDFNWKHERQPKVYLFDLNGREIE</sequence>
<protein>
    <submittedName>
        <fullName evidence="1">Uncharacterized protein</fullName>
    </submittedName>
</protein>
<feature type="non-terminal residue" evidence="1">
    <location>
        <position position="689"/>
    </location>
</feature>
<comment type="caution">
    <text evidence="1">The sequence shown here is derived from an EMBL/GenBank/DDBJ whole genome shotgun (WGS) entry which is preliminary data.</text>
</comment>
<dbReference type="EMBL" id="LAZR01025033">
    <property type="protein sequence ID" value="KKL73203.1"/>
    <property type="molecule type" value="Genomic_DNA"/>
</dbReference>
<name>A0A0F9EGH6_9ZZZZ</name>
<organism evidence="1">
    <name type="scientific">marine sediment metagenome</name>
    <dbReference type="NCBI Taxonomy" id="412755"/>
    <lineage>
        <taxon>unclassified sequences</taxon>
        <taxon>metagenomes</taxon>
        <taxon>ecological metagenomes</taxon>
    </lineage>
</organism>
<reference evidence="1" key="1">
    <citation type="journal article" date="2015" name="Nature">
        <title>Complex archaea that bridge the gap between prokaryotes and eukaryotes.</title>
        <authorList>
            <person name="Spang A."/>
            <person name="Saw J.H."/>
            <person name="Jorgensen S.L."/>
            <person name="Zaremba-Niedzwiedzka K."/>
            <person name="Martijn J."/>
            <person name="Lind A.E."/>
            <person name="van Eijk R."/>
            <person name="Schleper C."/>
            <person name="Guy L."/>
            <person name="Ettema T.J."/>
        </authorList>
    </citation>
    <scope>NUCLEOTIDE SEQUENCE</scope>
</reference>